<reference evidence="1 2" key="1">
    <citation type="submission" date="2015-06" db="EMBL/GenBank/DDBJ databases">
        <title>Draft genome sequence of an Alphaproteobacteria species associated to the Mediterranean sponge Oscarella lobularis.</title>
        <authorList>
            <person name="Jourda C."/>
            <person name="Santini S."/>
            <person name="Claverie J.-M."/>
        </authorList>
    </citation>
    <scope>NUCLEOTIDE SEQUENCE [LARGE SCALE GENOMIC DNA]</scope>
    <source>
        <strain evidence="1">IGS</strain>
    </source>
</reference>
<accession>A0A0J9EC06</accession>
<name>A0A0J9EC06_9RHOB</name>
<evidence type="ECO:0000313" key="1">
    <source>
        <dbReference type="EMBL" id="KMW60151.1"/>
    </source>
</evidence>
<sequence>MPAPDSTISNHDLWQHAGDLDVQLGPVIHGRCLRCIAGHLGAGAGSQSGGEQGESNNAGHLFGSHPFGFRWDRCQHPGRRMRADFEIGAAISTMARLF</sequence>
<dbReference type="AlphaFoldDB" id="A0A0J9EC06"/>
<proteinExistence type="predicted"/>
<evidence type="ECO:0000313" key="2">
    <source>
        <dbReference type="Proteomes" id="UP000037178"/>
    </source>
</evidence>
<protein>
    <submittedName>
        <fullName evidence="1">Uncharacterized protein</fullName>
    </submittedName>
</protein>
<dbReference type="Proteomes" id="UP000037178">
    <property type="component" value="Unassembled WGS sequence"/>
</dbReference>
<dbReference type="STRING" id="1675527.AIOL_000304"/>
<keyword evidence="2" id="KW-1185">Reference proteome</keyword>
<gene>
    <name evidence="1" type="ORF">AIOL_000304</name>
</gene>
<dbReference type="EMBL" id="LFTY01000001">
    <property type="protein sequence ID" value="KMW60151.1"/>
    <property type="molecule type" value="Genomic_DNA"/>
</dbReference>
<dbReference type="PATRIC" id="fig|1675527.3.peg.351"/>
<organism evidence="1 2">
    <name type="scientific">Candidatus Rhodobacter oscarellae</name>
    <dbReference type="NCBI Taxonomy" id="1675527"/>
    <lineage>
        <taxon>Bacteria</taxon>
        <taxon>Pseudomonadati</taxon>
        <taxon>Pseudomonadota</taxon>
        <taxon>Alphaproteobacteria</taxon>
        <taxon>Rhodobacterales</taxon>
        <taxon>Rhodobacter group</taxon>
        <taxon>Rhodobacter</taxon>
    </lineage>
</organism>
<comment type="caution">
    <text evidence="1">The sequence shown here is derived from an EMBL/GenBank/DDBJ whole genome shotgun (WGS) entry which is preliminary data.</text>
</comment>